<proteinExistence type="predicted"/>
<comment type="caution">
    <text evidence="2">The sequence shown here is derived from an EMBL/GenBank/DDBJ whole genome shotgun (WGS) entry which is preliminary data.</text>
</comment>
<dbReference type="Proteomes" id="UP000324897">
    <property type="component" value="Chromosome 6"/>
</dbReference>
<reference evidence="2 3" key="1">
    <citation type="journal article" date="2019" name="Sci. Rep.">
        <title>A high-quality genome of Eragrostis curvula grass provides insights into Poaceae evolution and supports new strategies to enhance forage quality.</title>
        <authorList>
            <person name="Carballo J."/>
            <person name="Santos B.A.C.M."/>
            <person name="Zappacosta D."/>
            <person name="Garbus I."/>
            <person name="Selva J.P."/>
            <person name="Gallo C.A."/>
            <person name="Diaz A."/>
            <person name="Albertini E."/>
            <person name="Caccamo M."/>
            <person name="Echenique V."/>
        </authorList>
    </citation>
    <scope>NUCLEOTIDE SEQUENCE [LARGE SCALE GENOMIC DNA]</scope>
    <source>
        <strain evidence="3">cv. Victoria</strain>
        <tissue evidence="2">Leaf</tissue>
    </source>
</reference>
<name>A0A5J9WKZ8_9POAL</name>
<keyword evidence="3" id="KW-1185">Reference proteome</keyword>
<evidence type="ECO:0000313" key="2">
    <source>
        <dbReference type="EMBL" id="TVU48928.1"/>
    </source>
</evidence>
<dbReference type="EMBL" id="RWGY01000002">
    <property type="protein sequence ID" value="TVU48928.1"/>
    <property type="molecule type" value="Genomic_DNA"/>
</dbReference>
<dbReference type="OrthoDB" id="691840at2759"/>
<organism evidence="2 3">
    <name type="scientific">Eragrostis curvula</name>
    <name type="common">weeping love grass</name>
    <dbReference type="NCBI Taxonomy" id="38414"/>
    <lineage>
        <taxon>Eukaryota</taxon>
        <taxon>Viridiplantae</taxon>
        <taxon>Streptophyta</taxon>
        <taxon>Embryophyta</taxon>
        <taxon>Tracheophyta</taxon>
        <taxon>Spermatophyta</taxon>
        <taxon>Magnoliopsida</taxon>
        <taxon>Liliopsida</taxon>
        <taxon>Poales</taxon>
        <taxon>Poaceae</taxon>
        <taxon>PACMAD clade</taxon>
        <taxon>Chloridoideae</taxon>
        <taxon>Eragrostideae</taxon>
        <taxon>Eragrostidinae</taxon>
        <taxon>Eragrostis</taxon>
    </lineage>
</organism>
<protein>
    <submittedName>
        <fullName evidence="2">Uncharacterized protein</fullName>
    </submittedName>
</protein>
<feature type="non-terminal residue" evidence="2">
    <location>
        <position position="1"/>
    </location>
</feature>
<gene>
    <name evidence="2" type="ORF">EJB05_00213</name>
</gene>
<feature type="region of interest" description="Disordered" evidence="1">
    <location>
        <begin position="26"/>
        <end position="51"/>
    </location>
</feature>
<dbReference type="AlphaFoldDB" id="A0A5J9WKZ8"/>
<evidence type="ECO:0000313" key="3">
    <source>
        <dbReference type="Proteomes" id="UP000324897"/>
    </source>
</evidence>
<accession>A0A5J9WKZ8</accession>
<sequence>MDLPGREGAEEGARWPFTGKKRRIAPFDVVATSRPRRRRGGGDDEEEGRREIRPWRGGRACSRTTPAVEAGREGLLFAASTILSLPTPVSQSRPFLPSSLSPRASRHRKLLDCLAVALLLAAGLPHHRIPAALHDGLCAINGLHDTAWQGIRSLHRAINALCRHVVAIEKDNALADARLDPASLLLDDWSPLEFRLNAFNGFREILYALSNAGSFLLISGTVSCLPDLATRAPAGFHVQGGRVCGLQGGRPDELGAPGLDLAHDLRARLLRRRDDARRRVSLRPRPLRLHLPPSPCQSDCIIVGGTLTTLSMCKHYWIFHMCPPSLVGAQARDKASSAKATPVSKSVQ</sequence>
<evidence type="ECO:0000256" key="1">
    <source>
        <dbReference type="SAM" id="MobiDB-lite"/>
    </source>
</evidence>
<dbReference type="Gramene" id="TVU48928">
    <property type="protein sequence ID" value="TVU48928"/>
    <property type="gene ID" value="EJB05_00213"/>
</dbReference>